<dbReference type="AlphaFoldDB" id="A0A381YI54"/>
<gene>
    <name evidence="1" type="ORF">METZ01_LOCUS129573</name>
</gene>
<sequence length="243" mass="27346">MKKLNKITLMIMMIFVFSCEADDPKSFYGGTDLLDIVESAWVSFRDGDYVISLETFQEAKDMADEQGGTDTLLMHATYGNIHTGIGWCNLRLLNADSAKWHFTKSQSYVLYSFGTSVGLMAAYFELGNEIPIDTTQINLAIEIGHWIFSSGMGEEFENDITINVSDVKLLMARSYYAKGNLSNNTDLETGALYWILQLDPGYVYLNGDPVTWNLYDSGTQDFDSFDEIILMILRALESEVFPA</sequence>
<name>A0A381YI54_9ZZZZ</name>
<reference evidence="1" key="1">
    <citation type="submission" date="2018-05" db="EMBL/GenBank/DDBJ databases">
        <authorList>
            <person name="Lanie J.A."/>
            <person name="Ng W.-L."/>
            <person name="Kazmierczak K.M."/>
            <person name="Andrzejewski T.M."/>
            <person name="Davidsen T.M."/>
            <person name="Wayne K.J."/>
            <person name="Tettelin H."/>
            <person name="Glass J.I."/>
            <person name="Rusch D."/>
            <person name="Podicherti R."/>
            <person name="Tsui H.-C.T."/>
            <person name="Winkler M.E."/>
        </authorList>
    </citation>
    <scope>NUCLEOTIDE SEQUENCE</scope>
</reference>
<dbReference type="PROSITE" id="PS51257">
    <property type="entry name" value="PROKAR_LIPOPROTEIN"/>
    <property type="match status" value="1"/>
</dbReference>
<proteinExistence type="predicted"/>
<protein>
    <submittedName>
        <fullName evidence="1">Uncharacterized protein</fullName>
    </submittedName>
</protein>
<accession>A0A381YI54</accession>
<organism evidence="1">
    <name type="scientific">marine metagenome</name>
    <dbReference type="NCBI Taxonomy" id="408172"/>
    <lineage>
        <taxon>unclassified sequences</taxon>
        <taxon>metagenomes</taxon>
        <taxon>ecological metagenomes</taxon>
    </lineage>
</organism>
<evidence type="ECO:0000313" key="1">
    <source>
        <dbReference type="EMBL" id="SVA76719.1"/>
    </source>
</evidence>
<dbReference type="EMBL" id="UINC01018294">
    <property type="protein sequence ID" value="SVA76719.1"/>
    <property type="molecule type" value="Genomic_DNA"/>
</dbReference>